<evidence type="ECO:0000313" key="1">
    <source>
        <dbReference type="EMBL" id="CAI3998756.1"/>
    </source>
</evidence>
<dbReference type="AlphaFoldDB" id="A0A9P1CYR8"/>
<name>A0A9P1CYR8_9DINO</name>
<accession>A0A9P1CYR8</accession>
<proteinExistence type="predicted"/>
<evidence type="ECO:0000313" key="2">
    <source>
        <dbReference type="EMBL" id="CAL4786068.1"/>
    </source>
</evidence>
<reference evidence="2 3" key="2">
    <citation type="submission" date="2024-05" db="EMBL/GenBank/DDBJ databases">
        <authorList>
            <person name="Chen Y."/>
            <person name="Shah S."/>
            <person name="Dougan E. K."/>
            <person name="Thang M."/>
            <person name="Chan C."/>
        </authorList>
    </citation>
    <scope>NUCLEOTIDE SEQUENCE [LARGE SCALE GENOMIC DNA]</scope>
</reference>
<evidence type="ECO:0000313" key="3">
    <source>
        <dbReference type="Proteomes" id="UP001152797"/>
    </source>
</evidence>
<dbReference type="EMBL" id="CAMXCT030002535">
    <property type="protein sequence ID" value="CAL4786068.1"/>
    <property type="molecule type" value="Genomic_DNA"/>
</dbReference>
<reference evidence="1" key="1">
    <citation type="submission" date="2022-10" db="EMBL/GenBank/DDBJ databases">
        <authorList>
            <person name="Chen Y."/>
            <person name="Dougan E. K."/>
            <person name="Chan C."/>
            <person name="Rhodes N."/>
            <person name="Thang M."/>
        </authorList>
    </citation>
    <scope>NUCLEOTIDE SEQUENCE</scope>
</reference>
<protein>
    <submittedName>
        <fullName evidence="1">Uncharacterized protein</fullName>
    </submittedName>
</protein>
<comment type="caution">
    <text evidence="1">The sequence shown here is derived from an EMBL/GenBank/DDBJ whole genome shotgun (WGS) entry which is preliminary data.</text>
</comment>
<dbReference type="EMBL" id="CAMXCT020002535">
    <property type="protein sequence ID" value="CAL1152131.1"/>
    <property type="molecule type" value="Genomic_DNA"/>
</dbReference>
<keyword evidence="3" id="KW-1185">Reference proteome</keyword>
<dbReference type="EMBL" id="CAMXCT010002535">
    <property type="protein sequence ID" value="CAI3998756.1"/>
    <property type="molecule type" value="Genomic_DNA"/>
</dbReference>
<gene>
    <name evidence="1" type="ORF">C1SCF055_LOCUS25028</name>
</gene>
<organism evidence="1">
    <name type="scientific">Cladocopium goreaui</name>
    <dbReference type="NCBI Taxonomy" id="2562237"/>
    <lineage>
        <taxon>Eukaryota</taxon>
        <taxon>Sar</taxon>
        <taxon>Alveolata</taxon>
        <taxon>Dinophyceae</taxon>
        <taxon>Suessiales</taxon>
        <taxon>Symbiodiniaceae</taxon>
        <taxon>Cladocopium</taxon>
    </lineage>
</organism>
<dbReference type="Proteomes" id="UP001152797">
    <property type="component" value="Unassembled WGS sequence"/>
</dbReference>
<sequence>MPDVLNGKLLSAVHLLHACLDLPTLLSLAFPHSEINDLQGRGGASNVCTGCLLRFLNGTLPFLANCLFPLKPLARMAWFLETVLLPRQLLLASLMHLSCKHLTSDEGYAVGSCLVKGQLQNGTAPPLPHEEDEVWPVFSMRVLLVGELRQFCTDFCSSALVIADVALC</sequence>